<reference evidence="2" key="2">
    <citation type="submission" date="2025-09" db="UniProtKB">
        <authorList>
            <consortium name="Ensembl"/>
        </authorList>
    </citation>
    <scope>IDENTIFICATION</scope>
</reference>
<proteinExistence type="predicted"/>
<keyword evidence="3" id="KW-1185">Reference proteome</keyword>
<reference evidence="2" key="1">
    <citation type="submission" date="2025-08" db="UniProtKB">
        <authorList>
            <consortium name="Ensembl"/>
        </authorList>
    </citation>
    <scope>IDENTIFICATION</scope>
</reference>
<dbReference type="PANTHER" id="PTHR21301:SF10">
    <property type="entry name" value="REVERSE TRANSCRIPTASE DOMAIN-CONTAINING PROTEIN"/>
    <property type="match status" value="1"/>
</dbReference>
<dbReference type="AlphaFoldDB" id="A0A8C3IQK5"/>
<dbReference type="GeneTree" id="ENSGT00940000154669"/>
<organism evidence="2 3">
    <name type="scientific">Chrysemys picta bellii</name>
    <name type="common">Western painted turtle</name>
    <name type="synonym">Emys bellii</name>
    <dbReference type="NCBI Taxonomy" id="8478"/>
    <lineage>
        <taxon>Eukaryota</taxon>
        <taxon>Metazoa</taxon>
        <taxon>Chordata</taxon>
        <taxon>Craniata</taxon>
        <taxon>Vertebrata</taxon>
        <taxon>Euteleostomi</taxon>
        <taxon>Archelosauria</taxon>
        <taxon>Testudinata</taxon>
        <taxon>Testudines</taxon>
        <taxon>Cryptodira</taxon>
        <taxon>Durocryptodira</taxon>
        <taxon>Testudinoidea</taxon>
        <taxon>Emydidae</taxon>
        <taxon>Chrysemys</taxon>
    </lineage>
</organism>
<protein>
    <submittedName>
        <fullName evidence="2">Uncharacterized protein</fullName>
    </submittedName>
</protein>
<accession>A0A8C3IQK5</accession>
<name>A0A8C3IQK5_CHRPI</name>
<sequence length="419" mass="47707">MDFTKIRQEIYIIHFTSLQRKKDHKLSKILPATWGHNRGTLNSPSNIVNLSSYTLNPAEESVLSRGLSFCPSTPTNMIQFCGYLEAYFRRLRLKEYFQDNTEQHTDTQLPSHQQHRKKNSTWTPPEGRNDSLDLYIECFRRRAQAEIVEKQHCLPHNLSHAECNAIHSLRNLPDIIIKEADKGGAVVIMNRSDYQEEAARQLSNTKFYRPLSSDPTEEYTRKLHYLLRTLPTLTQEQINISLEPQPGLFYLLPKIHKPGNPGRPIISGIGTLTEGLSGYVDSLLRPYTTSTPSYLRDTTDFHHHRCIISDLQPILDNDPSLSQTLGGRPVLAHRLHTNLKHILTSNHAPHHNNSGTNPCNKPRCQLCPHIYTSNTITGPNQIRYNITGSFTCTSTNVIYAIICQQFPSAMYIGQTGQSQ</sequence>
<evidence type="ECO:0000313" key="2">
    <source>
        <dbReference type="Ensembl" id="ENSCPBP00000037652.1"/>
    </source>
</evidence>
<evidence type="ECO:0000256" key="1">
    <source>
        <dbReference type="SAM" id="MobiDB-lite"/>
    </source>
</evidence>
<dbReference type="PANTHER" id="PTHR21301">
    <property type="entry name" value="REVERSE TRANSCRIPTASE"/>
    <property type="match status" value="1"/>
</dbReference>
<feature type="region of interest" description="Disordered" evidence="1">
    <location>
        <begin position="102"/>
        <end position="126"/>
    </location>
</feature>
<dbReference type="Ensembl" id="ENSCPBT00000044151.1">
    <property type="protein sequence ID" value="ENSCPBP00000037652.1"/>
    <property type="gene ID" value="ENSCPBG00000026076.1"/>
</dbReference>
<dbReference type="Proteomes" id="UP000694380">
    <property type="component" value="Unplaced"/>
</dbReference>
<evidence type="ECO:0000313" key="3">
    <source>
        <dbReference type="Proteomes" id="UP000694380"/>
    </source>
</evidence>